<sequence>MFRYLERSENTARMIAAGMRIALTSAEGDEEWSSILQAAAMDWGYRQKYGTTVTRAQAVDWMLRDGENPSSVIRVIEGARNNARLVRTALTREVWEAVNQTWMLLRDMLKTQVKESELPAVLQVIRQQSAYVRGAVSGTMLRNDIHNFIRLGTFIERADNTARILDVKYFVLLPTASAVGSSLDNVQWDGILRTVSGEGGYRMTYGQDPRPREIAQFLILDRRMPRSLAYCGGVLNANMQHLARDYGQRMHCHALIEALCVTHLSREVDAIFEIGLHEYLQDFMGFMAEISAQIEVDYRFYE</sequence>
<evidence type="ECO:0000313" key="3">
    <source>
        <dbReference type="Proteomes" id="UP000242447"/>
    </source>
</evidence>
<dbReference type="PANTHER" id="PTHR34595:SF7">
    <property type="entry name" value="SLL1039 PROTEIN"/>
    <property type="match status" value="1"/>
</dbReference>
<dbReference type="Proteomes" id="UP000242447">
    <property type="component" value="Chromosome"/>
</dbReference>
<keyword evidence="3" id="KW-1185">Reference proteome</keyword>
<accession>A0A1W6P055</accession>
<name>A0A1W6P055_9RHOB</name>
<dbReference type="STRING" id="92947.BVG79_01437"/>
<dbReference type="InterPro" id="IPR007296">
    <property type="entry name" value="DUF403"/>
</dbReference>
<feature type="domain" description="DUF403" evidence="1">
    <location>
        <begin position="1"/>
        <end position="298"/>
    </location>
</feature>
<dbReference type="PANTHER" id="PTHR34595">
    <property type="entry name" value="BLR5612 PROTEIN"/>
    <property type="match status" value="1"/>
</dbReference>
<dbReference type="KEGG" id="kro:BVG79_01437"/>
<protein>
    <recommendedName>
        <fullName evidence="1">DUF403 domain-containing protein</fullName>
    </recommendedName>
</protein>
<dbReference type="EMBL" id="CP019937">
    <property type="protein sequence ID" value="ARO14783.1"/>
    <property type="molecule type" value="Genomic_DNA"/>
</dbReference>
<organism evidence="2 3">
    <name type="scientific">Ketogulonicigenium robustum</name>
    <dbReference type="NCBI Taxonomy" id="92947"/>
    <lineage>
        <taxon>Bacteria</taxon>
        <taxon>Pseudomonadati</taxon>
        <taxon>Pseudomonadota</taxon>
        <taxon>Alphaproteobacteria</taxon>
        <taxon>Rhodobacterales</taxon>
        <taxon>Roseobacteraceae</taxon>
        <taxon>Ketogulonicigenium</taxon>
    </lineage>
</organism>
<gene>
    <name evidence="2" type="ORF">BVG79_01437</name>
</gene>
<proteinExistence type="predicted"/>
<dbReference type="AlphaFoldDB" id="A0A1W6P055"/>
<evidence type="ECO:0000313" key="2">
    <source>
        <dbReference type="EMBL" id="ARO14783.1"/>
    </source>
</evidence>
<dbReference type="Pfam" id="PF04168">
    <property type="entry name" value="Alpha-E"/>
    <property type="match status" value="1"/>
</dbReference>
<reference evidence="2 3" key="1">
    <citation type="submission" date="2017-02" db="EMBL/GenBank/DDBJ databases">
        <title>Ketogulonicigenium robustum SPU B003 Genome sequencing and assembly.</title>
        <authorList>
            <person name="Li Y."/>
            <person name="Liu L."/>
            <person name="Wang C."/>
            <person name="Zhang M."/>
            <person name="Zhang T."/>
            <person name="Zhang Y."/>
        </authorList>
    </citation>
    <scope>NUCLEOTIDE SEQUENCE [LARGE SCALE GENOMIC DNA]</scope>
    <source>
        <strain evidence="2 3">SPU_B003</strain>
    </source>
</reference>
<dbReference type="InterPro" id="IPR051680">
    <property type="entry name" value="ATP-dep_Glu-Cys_Ligase-2"/>
</dbReference>
<evidence type="ECO:0000259" key="1">
    <source>
        <dbReference type="Pfam" id="PF04168"/>
    </source>
</evidence>